<evidence type="ECO:0000313" key="3">
    <source>
        <dbReference type="Proteomes" id="UP000005396"/>
    </source>
</evidence>
<evidence type="ECO:0000256" key="1">
    <source>
        <dbReference type="SAM" id="Phobius"/>
    </source>
</evidence>
<dbReference type="AlphaFoldDB" id="A8S475"/>
<sequence length="41" mass="4520">YRRSLTMDTYGKKEPASANTVPVLFLLFSAWLIACVGMVGI</sequence>
<protein>
    <submittedName>
        <fullName evidence="2">Uncharacterized protein</fullName>
    </submittedName>
</protein>
<comment type="caution">
    <text evidence="2">The sequence shown here is derived from an EMBL/GenBank/DDBJ whole genome shotgun (WGS) entry which is preliminary data.</text>
</comment>
<dbReference type="PaxDb" id="411902-CLOBOL_06840"/>
<dbReference type="Proteomes" id="UP000005396">
    <property type="component" value="Unassembled WGS sequence"/>
</dbReference>
<name>A8S475_ENTBW</name>
<keyword evidence="1" id="KW-0812">Transmembrane</keyword>
<reference evidence="2 3" key="1">
    <citation type="submission" date="2007-08" db="EMBL/GenBank/DDBJ databases">
        <authorList>
            <person name="Fulton L."/>
            <person name="Clifton S."/>
            <person name="Fulton B."/>
            <person name="Xu J."/>
            <person name="Minx P."/>
            <person name="Pepin K.H."/>
            <person name="Johnson M."/>
            <person name="Thiruvilangam P."/>
            <person name="Bhonagiri V."/>
            <person name="Nash W.E."/>
            <person name="Mardis E.R."/>
            <person name="Wilson R.K."/>
        </authorList>
    </citation>
    <scope>NUCLEOTIDE SEQUENCE [LARGE SCALE GENOMIC DNA]</scope>
    <source>
        <strain evidence="3">ATCC BAA-613 / DSM 15670 / CCUG 46953 / JCM 12243 / WAL 16351</strain>
    </source>
</reference>
<reference evidence="2 3" key="2">
    <citation type="submission" date="2007-09" db="EMBL/GenBank/DDBJ databases">
        <title>Draft genome sequence of Clostridium bolteae (ATCC BAA-613).</title>
        <authorList>
            <person name="Sudarsanam P."/>
            <person name="Ley R."/>
            <person name="Guruge J."/>
            <person name="Turnbaugh P.J."/>
            <person name="Mahowald M."/>
            <person name="Liep D."/>
            <person name="Gordon J."/>
        </authorList>
    </citation>
    <scope>NUCLEOTIDE SEQUENCE [LARGE SCALE GENOMIC DNA]</scope>
    <source>
        <strain evidence="3">ATCC BAA-613 / DSM 15670 / CCUG 46953 / JCM 12243 / WAL 16351</strain>
    </source>
</reference>
<accession>A8S475</accession>
<evidence type="ECO:0000313" key="2">
    <source>
        <dbReference type="EMBL" id="EDP12920.1"/>
    </source>
</evidence>
<dbReference type="HOGENOM" id="CLU_3261965_0_0_9"/>
<keyword evidence="1" id="KW-0472">Membrane</keyword>
<feature type="transmembrane region" description="Helical" evidence="1">
    <location>
        <begin position="21"/>
        <end position="40"/>
    </location>
</feature>
<organism evidence="2 3">
    <name type="scientific">Enterocloster bolteae (strain ATCC BAA-613 / DSM 15670 / CCUG 46953 / JCM 12243 / WAL 16351)</name>
    <name type="common">Clostridium bolteae</name>
    <dbReference type="NCBI Taxonomy" id="411902"/>
    <lineage>
        <taxon>Bacteria</taxon>
        <taxon>Bacillati</taxon>
        <taxon>Bacillota</taxon>
        <taxon>Clostridia</taxon>
        <taxon>Lachnospirales</taxon>
        <taxon>Lachnospiraceae</taxon>
        <taxon>Enterocloster</taxon>
    </lineage>
</organism>
<keyword evidence="1" id="KW-1133">Transmembrane helix</keyword>
<proteinExistence type="predicted"/>
<gene>
    <name evidence="2" type="ORF">CLOBOL_06840</name>
</gene>
<feature type="non-terminal residue" evidence="2">
    <location>
        <position position="1"/>
    </location>
</feature>
<dbReference type="EMBL" id="ABCC02000059">
    <property type="protein sequence ID" value="EDP12920.1"/>
    <property type="molecule type" value="Genomic_DNA"/>
</dbReference>